<feature type="binding site" evidence="2">
    <location>
        <position position="141"/>
    </location>
    <ligand>
        <name>ATP</name>
        <dbReference type="ChEBI" id="CHEBI:30616"/>
    </ligand>
</feature>
<comment type="pathway">
    <text evidence="2">Cofactor biosynthesis; thiamine diphosphate biosynthesis; thiamine diphosphate from thiamine phosphate: step 1/1.</text>
</comment>
<feature type="binding site" evidence="2">
    <location>
        <position position="71"/>
    </location>
    <ligand>
        <name>Mg(2+)</name>
        <dbReference type="ChEBI" id="CHEBI:18420"/>
        <label>2</label>
    </ligand>
</feature>
<feature type="binding site" evidence="2">
    <location>
        <position position="208"/>
    </location>
    <ligand>
        <name>ATP</name>
        <dbReference type="ChEBI" id="CHEBI:30616"/>
    </ligand>
</feature>
<gene>
    <name evidence="2 5" type="primary">thiL</name>
    <name evidence="5" type="ORF">ENJ61_01175</name>
</gene>
<feature type="binding site" evidence="2">
    <location>
        <position position="259"/>
    </location>
    <ligand>
        <name>substrate</name>
    </ligand>
</feature>
<dbReference type="SUPFAM" id="SSF55326">
    <property type="entry name" value="PurM N-terminal domain-like"/>
    <property type="match status" value="1"/>
</dbReference>
<evidence type="ECO:0000259" key="3">
    <source>
        <dbReference type="Pfam" id="PF00586"/>
    </source>
</evidence>
<comment type="caution">
    <text evidence="5">The sequence shown here is derived from an EMBL/GenBank/DDBJ whole genome shotgun (WGS) entry which is preliminary data.</text>
</comment>
<comment type="similarity">
    <text evidence="2">Belongs to the thiamine-monophosphate kinase family.</text>
</comment>
<evidence type="ECO:0000313" key="5">
    <source>
        <dbReference type="EMBL" id="HHJ63498.1"/>
    </source>
</evidence>
<dbReference type="InterPro" id="IPR016188">
    <property type="entry name" value="PurM-like_N"/>
</dbReference>
<dbReference type="GO" id="GO:0009229">
    <property type="term" value="P:thiamine diphosphate biosynthetic process"/>
    <property type="evidence" value="ECO:0007669"/>
    <property type="project" value="UniProtKB-UniRule"/>
</dbReference>
<dbReference type="InterPro" id="IPR010918">
    <property type="entry name" value="PurM-like_C_dom"/>
</dbReference>
<comment type="function">
    <text evidence="2">Catalyzes the ATP-dependent phosphorylation of thiamine-monophosphate (TMP) to form thiamine-pyrophosphate (TPP), the active form of vitamin B1.</text>
</comment>
<keyword evidence="2" id="KW-0547">Nucleotide-binding</keyword>
<evidence type="ECO:0000256" key="2">
    <source>
        <dbReference type="HAMAP-Rule" id="MF_02128"/>
    </source>
</evidence>
<keyword evidence="2" id="KW-0460">Magnesium</keyword>
<dbReference type="UniPathway" id="UPA00060">
    <property type="reaction ID" value="UER00142"/>
</dbReference>
<feature type="domain" description="PurM-like N-terminal" evidence="3">
    <location>
        <begin position="25"/>
        <end position="133"/>
    </location>
</feature>
<feature type="binding site" evidence="2">
    <location>
        <position position="50"/>
    </location>
    <ligand>
        <name>substrate</name>
    </ligand>
</feature>
<dbReference type="NCBIfam" id="TIGR01379">
    <property type="entry name" value="thiL"/>
    <property type="match status" value="1"/>
</dbReference>
<dbReference type="GO" id="GO:0009228">
    <property type="term" value="P:thiamine biosynthetic process"/>
    <property type="evidence" value="ECO:0007669"/>
    <property type="project" value="UniProtKB-KW"/>
</dbReference>
<comment type="catalytic activity">
    <reaction evidence="2">
        <text>thiamine phosphate + ATP = thiamine diphosphate + ADP</text>
        <dbReference type="Rhea" id="RHEA:15913"/>
        <dbReference type="ChEBI" id="CHEBI:30616"/>
        <dbReference type="ChEBI" id="CHEBI:37575"/>
        <dbReference type="ChEBI" id="CHEBI:58937"/>
        <dbReference type="ChEBI" id="CHEBI:456216"/>
        <dbReference type="EC" id="2.7.4.16"/>
    </reaction>
</comment>
<feature type="binding site" evidence="2">
    <location>
        <position position="209"/>
    </location>
    <ligand>
        <name>Mg(2+)</name>
        <dbReference type="ChEBI" id="CHEBI:18420"/>
        <label>5</label>
    </ligand>
</feature>
<dbReference type="PANTHER" id="PTHR30270:SF0">
    <property type="entry name" value="THIAMINE-MONOPHOSPHATE KINASE"/>
    <property type="match status" value="1"/>
</dbReference>
<feature type="binding site" evidence="2">
    <location>
        <position position="41"/>
    </location>
    <ligand>
        <name>Mg(2+)</name>
        <dbReference type="ChEBI" id="CHEBI:18420"/>
        <label>4</label>
    </ligand>
</feature>
<dbReference type="HAMAP" id="MF_02128">
    <property type="entry name" value="TMP_kinase"/>
    <property type="match status" value="1"/>
</dbReference>
<feature type="binding site" evidence="2">
    <location>
        <position position="206"/>
    </location>
    <ligand>
        <name>Mg(2+)</name>
        <dbReference type="ChEBI" id="CHEBI:18420"/>
        <label>3</label>
    </ligand>
</feature>
<dbReference type="InterPro" id="IPR036921">
    <property type="entry name" value="PurM-like_N_sf"/>
</dbReference>
<dbReference type="CDD" id="cd02194">
    <property type="entry name" value="ThiL"/>
    <property type="match status" value="1"/>
</dbReference>
<sequence length="303" mass="33432">MRISEVGEFALVERLKNLLGSEEIGDDCAHVRFGNSFLLLTTDILLEGVHFLPHYPPAAVGWKAISVNVSDVAGNGGRPVWALVSLILPDIEVSYVEDLYRGMREACEFYGCRIVGGNLSRGDRIGIDVFVVGESRRPVGRGGAKPGDALFVTGTLGDSRAGLDLLLMNRKAHEDFERKLIERHLKPLVRTDLSGLVSEGATASLDVSDGLVADAFHLARRSRVRVEIETSELPLSEELMRFCEKYSRDPLEYALYGGEDYQILFTSREPVALSGVRRIGTVSEGEGVWIDGRKAEPRGFRHF</sequence>
<feature type="binding site" evidence="2">
    <location>
        <begin position="117"/>
        <end position="118"/>
    </location>
    <ligand>
        <name>ATP</name>
        <dbReference type="ChEBI" id="CHEBI:30616"/>
    </ligand>
</feature>
<protein>
    <recommendedName>
        <fullName evidence="2">Thiamine-monophosphate kinase</fullName>
        <shortName evidence="2">TMP kinase</shortName>
        <shortName evidence="2">Thiamine-phosphate kinase</shortName>
        <ecNumber evidence="2">2.7.4.16</ecNumber>
    </recommendedName>
</protein>
<evidence type="ECO:0000256" key="1">
    <source>
        <dbReference type="ARBA" id="ARBA00022977"/>
    </source>
</evidence>
<feature type="binding site" evidence="2">
    <location>
        <position position="71"/>
    </location>
    <ligand>
        <name>Mg(2+)</name>
        <dbReference type="ChEBI" id="CHEBI:18420"/>
        <label>4</label>
    </ligand>
</feature>
<feature type="binding site" evidence="2">
    <location>
        <position position="100"/>
    </location>
    <ligand>
        <name>ATP</name>
        <dbReference type="ChEBI" id="CHEBI:30616"/>
    </ligand>
</feature>
<dbReference type="Pfam" id="PF00586">
    <property type="entry name" value="AIRS"/>
    <property type="match status" value="1"/>
</dbReference>
<dbReference type="EC" id="2.7.4.16" evidence="2"/>
<accession>A0A7C5Q790</accession>
<dbReference type="Pfam" id="PF02769">
    <property type="entry name" value="AIRS_C"/>
    <property type="match status" value="1"/>
</dbReference>
<dbReference type="Gene3D" id="3.30.1330.10">
    <property type="entry name" value="PurM-like, N-terminal domain"/>
    <property type="match status" value="1"/>
</dbReference>
<keyword evidence="1 2" id="KW-0784">Thiamine biosynthesis</keyword>
<keyword evidence="2 5" id="KW-0808">Transferase</keyword>
<feature type="binding site" evidence="2">
    <location>
        <position position="300"/>
    </location>
    <ligand>
        <name>substrate</name>
    </ligand>
</feature>
<dbReference type="PANTHER" id="PTHR30270">
    <property type="entry name" value="THIAMINE-MONOPHOSPHATE KINASE"/>
    <property type="match status" value="1"/>
</dbReference>
<reference evidence="5" key="1">
    <citation type="journal article" date="2020" name="mSystems">
        <title>Genome- and Community-Level Interaction Insights into Carbon Utilization and Element Cycling Functions of Hydrothermarchaeota in Hydrothermal Sediment.</title>
        <authorList>
            <person name="Zhou Z."/>
            <person name="Liu Y."/>
            <person name="Xu W."/>
            <person name="Pan J."/>
            <person name="Luo Z.H."/>
            <person name="Li M."/>
        </authorList>
    </citation>
    <scope>NUCLEOTIDE SEQUENCE [LARGE SCALE GENOMIC DNA]</scope>
    <source>
        <strain evidence="5">HyVt-501</strain>
    </source>
</reference>
<dbReference type="GO" id="GO:0009030">
    <property type="term" value="F:thiamine-phosphate kinase activity"/>
    <property type="evidence" value="ECO:0007669"/>
    <property type="project" value="UniProtKB-UniRule"/>
</dbReference>
<dbReference type="SUPFAM" id="SSF56042">
    <property type="entry name" value="PurM C-terminal domain-like"/>
    <property type="match status" value="1"/>
</dbReference>
<evidence type="ECO:0000259" key="4">
    <source>
        <dbReference type="Pfam" id="PF02769"/>
    </source>
</evidence>
<keyword evidence="2 5" id="KW-0418">Kinase</keyword>
<dbReference type="EMBL" id="DRNB01000039">
    <property type="protein sequence ID" value="HHJ63498.1"/>
    <property type="molecule type" value="Genomic_DNA"/>
</dbReference>
<dbReference type="GO" id="GO:0005524">
    <property type="term" value="F:ATP binding"/>
    <property type="evidence" value="ECO:0007669"/>
    <property type="project" value="UniProtKB-UniRule"/>
</dbReference>
<feature type="binding site" evidence="2">
    <location>
        <position position="27"/>
    </location>
    <ligand>
        <name>Mg(2+)</name>
        <dbReference type="ChEBI" id="CHEBI:18420"/>
        <label>4</label>
    </ligand>
</feature>
<dbReference type="AlphaFoldDB" id="A0A7C5Q790"/>
<dbReference type="PIRSF" id="PIRSF005303">
    <property type="entry name" value="Thiam_monoph_kin"/>
    <property type="match status" value="1"/>
</dbReference>
<name>A0A7C5Q790_AQUAO</name>
<keyword evidence="2" id="KW-0067">ATP-binding</keyword>
<dbReference type="InterPro" id="IPR006283">
    <property type="entry name" value="ThiL-like"/>
</dbReference>
<dbReference type="GO" id="GO:0000287">
    <property type="term" value="F:magnesium ion binding"/>
    <property type="evidence" value="ECO:0007669"/>
    <property type="project" value="UniProtKB-UniRule"/>
</dbReference>
<feature type="binding site" evidence="2">
    <location>
        <position position="118"/>
    </location>
    <ligand>
        <name>Mg(2+)</name>
        <dbReference type="ChEBI" id="CHEBI:18420"/>
        <label>1</label>
    </ligand>
</feature>
<dbReference type="Proteomes" id="UP000885792">
    <property type="component" value="Unassembled WGS sequence"/>
</dbReference>
<feature type="binding site" evidence="2">
    <location>
        <position position="43"/>
    </location>
    <ligand>
        <name>Mg(2+)</name>
        <dbReference type="ChEBI" id="CHEBI:18420"/>
        <label>2</label>
    </ligand>
</feature>
<keyword evidence="2" id="KW-0479">Metal-binding</keyword>
<dbReference type="InterPro" id="IPR036676">
    <property type="entry name" value="PurM-like_C_sf"/>
</dbReference>
<feature type="binding site" evidence="2">
    <location>
        <position position="42"/>
    </location>
    <ligand>
        <name>Mg(2+)</name>
        <dbReference type="ChEBI" id="CHEBI:18420"/>
        <label>1</label>
    </ligand>
</feature>
<dbReference type="Gene3D" id="3.90.650.10">
    <property type="entry name" value="PurM-like C-terminal domain"/>
    <property type="match status" value="1"/>
</dbReference>
<feature type="binding site" evidence="2">
    <location>
        <position position="71"/>
    </location>
    <ligand>
        <name>Mg(2+)</name>
        <dbReference type="ChEBI" id="CHEBI:18420"/>
        <label>3</label>
    </ligand>
</feature>
<feature type="domain" description="PurM-like C-terminal" evidence="4">
    <location>
        <begin position="145"/>
        <end position="256"/>
    </location>
</feature>
<proteinExistence type="inferred from homology"/>
<feature type="binding site" evidence="2">
    <location>
        <position position="27"/>
    </location>
    <ligand>
        <name>Mg(2+)</name>
        <dbReference type="ChEBI" id="CHEBI:18420"/>
        <label>3</label>
    </ligand>
</feature>
<organism evidence="5">
    <name type="scientific">Aquifex aeolicus</name>
    <dbReference type="NCBI Taxonomy" id="63363"/>
    <lineage>
        <taxon>Bacteria</taxon>
        <taxon>Pseudomonadati</taxon>
        <taxon>Aquificota</taxon>
        <taxon>Aquificia</taxon>
        <taxon>Aquificales</taxon>
        <taxon>Aquificaceae</taxon>
        <taxon>Aquifex</taxon>
    </lineage>
</organism>
<feature type="binding site" evidence="2">
    <location>
        <position position="43"/>
    </location>
    <ligand>
        <name>Mg(2+)</name>
        <dbReference type="ChEBI" id="CHEBI:18420"/>
        <label>1</label>
    </ligand>
</feature>
<comment type="miscellaneous">
    <text evidence="2">Reaction mechanism of ThiL seems to utilize a direct, inline transfer of the gamma-phosphate of ATP to TMP rather than a phosphorylated enzyme intermediate.</text>
</comment>